<accession>A0ABN4NLK3</accession>
<dbReference type="NCBIfam" id="TIGR02906">
    <property type="entry name" value="spore_CotS"/>
    <property type="match status" value="1"/>
</dbReference>
<keyword evidence="1" id="KW-0167">Capsid protein</keyword>
<keyword evidence="2" id="KW-1185">Reference proteome</keyword>
<gene>
    <name evidence="1" type="ORF">GS3922_05925</name>
</gene>
<evidence type="ECO:0000313" key="1">
    <source>
        <dbReference type="EMBL" id="AMX83254.1"/>
    </source>
</evidence>
<proteinExistence type="predicted"/>
<dbReference type="Proteomes" id="UP000076226">
    <property type="component" value="Chromosome"/>
</dbReference>
<dbReference type="Gene3D" id="3.30.200.20">
    <property type="entry name" value="Phosphorylase Kinase, domain 1"/>
    <property type="match status" value="1"/>
</dbReference>
<dbReference type="EMBL" id="CP014342">
    <property type="protein sequence ID" value="AMX83254.1"/>
    <property type="molecule type" value="Genomic_DNA"/>
</dbReference>
<dbReference type="PANTHER" id="PTHR39179">
    <property type="entry name" value="SPORE COAT PROTEIN I"/>
    <property type="match status" value="1"/>
</dbReference>
<dbReference type="PANTHER" id="PTHR39179:SF1">
    <property type="entry name" value="SPORE COAT PROTEIN I"/>
    <property type="match status" value="1"/>
</dbReference>
<name>A0ABN4NLK3_9BACL</name>
<sequence length="339" mass="39076">MQSPWIAAKVLELYPYQVEQIELQSVRPKETVWTVATAEGEKMLRQREAVPGRMLFYAEAHRHLQQRQFPIAPLCRTKNGGLCVAGGTQAYALYDAVSGKEVSYYDVEQLEHVFEFLGLFHVASQQFSPSPKAKKRNRLGKWPKTYTWKLQELSGYKKMAASFVDDPFSILFSETVGAMLDAGEEAVEQLDSDAYAEWTAGPNRWTGFIHKDISLSHLVETEETMMMRYLPAVVIDLPVRDIQVLLHKVMKKMAVWDEELAARLIQAYHRTHPLTDEQYRLLEAELLFPHLFASVARKYYLGAKDNWSDEKYMWELQTAITVERTKQDALRRTPLPSLL</sequence>
<reference evidence="1 2" key="1">
    <citation type="submission" date="2016-02" db="EMBL/GenBank/DDBJ databases">
        <title>Complete genome sequence of Geobacillus subterraneus KCTC 3922T.</title>
        <authorList>
            <person name="Lee D.-W."/>
            <person name="Lee Y.-J."/>
            <person name="Lee S.-J."/>
            <person name="Park G.-S."/>
            <person name="Lee S.-J."/>
            <person name="Shin J.-H."/>
        </authorList>
    </citation>
    <scope>NUCLEOTIDE SEQUENCE [LARGE SCALE GENOMIC DNA]</scope>
    <source>
        <strain evidence="1 2">KCTC 3922</strain>
    </source>
</reference>
<dbReference type="SUPFAM" id="SSF56112">
    <property type="entry name" value="Protein kinase-like (PK-like)"/>
    <property type="match status" value="1"/>
</dbReference>
<dbReference type="InterPro" id="IPR047175">
    <property type="entry name" value="CotS-like"/>
</dbReference>
<dbReference type="RefSeq" id="WP_063165593.1">
    <property type="nucleotide sequence ID" value="NZ_CP014342.1"/>
</dbReference>
<protein>
    <submittedName>
        <fullName evidence="1">Spore coat protein</fullName>
    </submittedName>
</protein>
<dbReference type="InterPro" id="IPR014255">
    <property type="entry name" value="Spore_coat_CotS"/>
</dbReference>
<dbReference type="Gene3D" id="3.90.1200.10">
    <property type="match status" value="1"/>
</dbReference>
<dbReference type="InterPro" id="IPR011009">
    <property type="entry name" value="Kinase-like_dom_sf"/>
</dbReference>
<keyword evidence="1" id="KW-0946">Virion</keyword>
<evidence type="ECO:0000313" key="2">
    <source>
        <dbReference type="Proteomes" id="UP000076226"/>
    </source>
</evidence>
<organism evidence="1 2">
    <name type="scientific">Geobacillus subterraneus</name>
    <dbReference type="NCBI Taxonomy" id="129338"/>
    <lineage>
        <taxon>Bacteria</taxon>
        <taxon>Bacillati</taxon>
        <taxon>Bacillota</taxon>
        <taxon>Bacilli</taxon>
        <taxon>Bacillales</taxon>
        <taxon>Anoxybacillaceae</taxon>
        <taxon>Geobacillus</taxon>
    </lineage>
</organism>